<accession>A0A5V3Q5G3</accession>
<reference evidence="4" key="1">
    <citation type="submission" date="2019-09" db="EMBL/GenBank/DDBJ databases">
        <authorList>
            <consortium name="PulseNet: The National Subtyping Network for Foodborne Disease Surveillance"/>
            <person name="Tarr C.L."/>
            <person name="Trees E."/>
            <person name="Katz L.S."/>
            <person name="Carleton-Romer H.A."/>
            <person name="Stroika S."/>
            <person name="Kucerova Z."/>
            <person name="Roache K.F."/>
            <person name="Sabol A.L."/>
            <person name="Besser J."/>
            <person name="Gerner-Smidt P."/>
        </authorList>
    </citation>
    <scope>NUCLEOTIDE SEQUENCE</scope>
    <source>
        <strain evidence="4">PNUSAS101373</strain>
    </source>
</reference>
<comment type="similarity">
    <text evidence="1">Belongs to the Gram-positive plasmids replication protein type 1 family.</text>
</comment>
<protein>
    <submittedName>
        <fullName evidence="4">Replication protein</fullName>
    </submittedName>
</protein>
<feature type="region of interest" description="Disordered" evidence="3">
    <location>
        <begin position="1"/>
        <end position="29"/>
    </location>
</feature>
<evidence type="ECO:0000256" key="3">
    <source>
        <dbReference type="SAM" id="MobiDB-lite"/>
    </source>
</evidence>
<gene>
    <name evidence="4" type="ORF">F6Z28_23765</name>
</gene>
<dbReference type="GO" id="GO:0003677">
    <property type="term" value="F:DNA binding"/>
    <property type="evidence" value="ECO:0007669"/>
    <property type="project" value="InterPro"/>
</dbReference>
<dbReference type="InterPro" id="IPR000989">
    <property type="entry name" value="Rep"/>
</dbReference>
<dbReference type="AlphaFoldDB" id="A0A5V3Q5G3"/>
<evidence type="ECO:0000256" key="2">
    <source>
        <dbReference type="ARBA" id="ARBA00022705"/>
    </source>
</evidence>
<name>A0A5V3Q5G3_SALER</name>
<sequence>MSHPTENDQKNQSPDPALSDYSPKDAQWDDVRASTERVSQMLYRAGEFESWAHRMHDCTGLLRFAELADTSTGEISLKLRYAEFCHARHCPMCQMRRSIVYRTRFLEFLPQTLSEHPNARWVYLTLTVPNMPVESLREALKGMNKAWNKFTQRKEFRPVSGWIRTTEVTREKHRKGYAHPHFHCLLMVPPSFFAKNYTKQSRWLEIWRECMRDDSIESLDIRAVKGGVEKALLDAVKTFTYSVKPEVLEADPDWALEYFRQVHKLRFIAAGGALKDSIRRVDEMTDEEMIYTDDNPKPEEPEKELRQLGYSWRRHELKYRRFTKADRASEG</sequence>
<comment type="caution">
    <text evidence="4">The sequence shown here is derived from an EMBL/GenBank/DDBJ whole genome shotgun (WGS) entry which is preliminary data.</text>
</comment>
<keyword evidence="2" id="KW-0235">DNA replication</keyword>
<evidence type="ECO:0000256" key="1">
    <source>
        <dbReference type="ARBA" id="ARBA00008909"/>
    </source>
</evidence>
<proteinExistence type="inferred from homology"/>
<organism evidence="4">
    <name type="scientific">Salmonella enterica</name>
    <name type="common">Salmonella choleraesuis</name>
    <dbReference type="NCBI Taxonomy" id="28901"/>
    <lineage>
        <taxon>Bacteria</taxon>
        <taxon>Pseudomonadati</taxon>
        <taxon>Pseudomonadota</taxon>
        <taxon>Gammaproteobacteria</taxon>
        <taxon>Enterobacterales</taxon>
        <taxon>Enterobacteriaceae</taxon>
        <taxon>Salmonella</taxon>
    </lineage>
</organism>
<dbReference type="EMBL" id="AALBMC010000110">
    <property type="protein sequence ID" value="ECX9503303.1"/>
    <property type="molecule type" value="Genomic_DNA"/>
</dbReference>
<dbReference type="Pfam" id="PF01446">
    <property type="entry name" value="Rep_1"/>
    <property type="match status" value="1"/>
</dbReference>
<dbReference type="GO" id="GO:0006260">
    <property type="term" value="P:DNA replication"/>
    <property type="evidence" value="ECO:0007669"/>
    <property type="project" value="UniProtKB-KW"/>
</dbReference>
<evidence type="ECO:0000313" key="4">
    <source>
        <dbReference type="EMBL" id="ECX9503303.1"/>
    </source>
</evidence>